<gene>
    <name evidence="2" type="ORF">CWR48_03945</name>
</gene>
<dbReference type="Pfam" id="PF03118">
    <property type="entry name" value="RNA_pol_A_CTD"/>
    <property type="match status" value="1"/>
</dbReference>
<sequence>MKTMIQKESNLPEKLSKPALRALEGAAISQLEQIAKHSESEILKLHGMGRKGIEQIRIALEARGLSFADES</sequence>
<evidence type="ECO:0000313" key="2">
    <source>
        <dbReference type="EMBL" id="RDW21116.1"/>
    </source>
</evidence>
<reference evidence="3" key="1">
    <citation type="submission" date="2017-11" db="EMBL/GenBank/DDBJ databases">
        <authorList>
            <person name="Zhu W."/>
        </authorList>
    </citation>
    <scope>NUCLEOTIDE SEQUENCE [LARGE SCALE GENOMIC DNA]</scope>
    <source>
        <strain evidence="3">CAU 1183</strain>
    </source>
</reference>
<dbReference type="AlphaFoldDB" id="A0A3D8PY81"/>
<dbReference type="InterPro" id="IPR011260">
    <property type="entry name" value="RNAP_asu_C"/>
</dbReference>
<proteinExistence type="predicted"/>
<dbReference type="SUPFAM" id="SSF47789">
    <property type="entry name" value="C-terminal domain of RNA polymerase alpha subunit"/>
    <property type="match status" value="1"/>
</dbReference>
<dbReference type="Proteomes" id="UP000257143">
    <property type="component" value="Unassembled WGS sequence"/>
</dbReference>
<keyword evidence="3" id="KW-1185">Reference proteome</keyword>
<protein>
    <submittedName>
        <fullName evidence="2">DNA-binding protein</fullName>
    </submittedName>
</protein>
<comment type="caution">
    <text evidence="2">The sequence shown here is derived from an EMBL/GenBank/DDBJ whole genome shotgun (WGS) entry which is preliminary data.</text>
</comment>
<keyword evidence="2" id="KW-0238">DNA-binding</keyword>
<accession>A0A3D8PY81</accession>
<dbReference type="OrthoDB" id="7950977at2"/>
<name>A0A3D8PY81_9BACI</name>
<dbReference type="GO" id="GO:0003899">
    <property type="term" value="F:DNA-directed RNA polymerase activity"/>
    <property type="evidence" value="ECO:0007669"/>
    <property type="project" value="InterPro"/>
</dbReference>
<dbReference type="GO" id="GO:0003677">
    <property type="term" value="F:DNA binding"/>
    <property type="evidence" value="ECO:0007669"/>
    <property type="project" value="UniProtKB-KW"/>
</dbReference>
<organism evidence="2 3">
    <name type="scientific">Oceanobacillus arenosus</name>
    <dbReference type="NCBI Taxonomy" id="1229153"/>
    <lineage>
        <taxon>Bacteria</taxon>
        <taxon>Bacillati</taxon>
        <taxon>Bacillota</taxon>
        <taxon>Bacilli</taxon>
        <taxon>Bacillales</taxon>
        <taxon>Bacillaceae</taxon>
        <taxon>Oceanobacillus</taxon>
    </lineage>
</organism>
<feature type="domain" description="RNA polymerase alpha subunit C-terminal" evidence="1">
    <location>
        <begin position="15"/>
        <end position="61"/>
    </location>
</feature>
<dbReference type="GO" id="GO:0006351">
    <property type="term" value="P:DNA-templated transcription"/>
    <property type="evidence" value="ECO:0007669"/>
    <property type="project" value="InterPro"/>
</dbReference>
<evidence type="ECO:0000259" key="1">
    <source>
        <dbReference type="Pfam" id="PF03118"/>
    </source>
</evidence>
<dbReference type="EMBL" id="PIOC01000004">
    <property type="protein sequence ID" value="RDW21116.1"/>
    <property type="molecule type" value="Genomic_DNA"/>
</dbReference>
<dbReference type="Gene3D" id="1.10.150.20">
    <property type="entry name" value="5' to 3' exonuclease, C-terminal subdomain"/>
    <property type="match status" value="1"/>
</dbReference>
<evidence type="ECO:0000313" key="3">
    <source>
        <dbReference type="Proteomes" id="UP000257143"/>
    </source>
</evidence>